<sequence>EDGGLRCAVVAALDDNGVQFTMACPFGILRLTGISAAAQPDDLGVALVVTVRPGSTTQTEAKHVVGRLCQVLSRF</sequence>
<dbReference type="AlphaFoldDB" id="A0AAN6NCS1"/>
<dbReference type="Proteomes" id="UP001303473">
    <property type="component" value="Unassembled WGS sequence"/>
</dbReference>
<protein>
    <submittedName>
        <fullName evidence="1">Uncharacterized protein</fullName>
    </submittedName>
</protein>
<organism evidence="1 2">
    <name type="scientific">Diplogelasinospora grovesii</name>
    <dbReference type="NCBI Taxonomy" id="303347"/>
    <lineage>
        <taxon>Eukaryota</taxon>
        <taxon>Fungi</taxon>
        <taxon>Dikarya</taxon>
        <taxon>Ascomycota</taxon>
        <taxon>Pezizomycotina</taxon>
        <taxon>Sordariomycetes</taxon>
        <taxon>Sordariomycetidae</taxon>
        <taxon>Sordariales</taxon>
        <taxon>Diplogelasinosporaceae</taxon>
        <taxon>Diplogelasinospora</taxon>
    </lineage>
</organism>
<comment type="caution">
    <text evidence="1">The sequence shown here is derived from an EMBL/GenBank/DDBJ whole genome shotgun (WGS) entry which is preliminary data.</text>
</comment>
<proteinExistence type="predicted"/>
<feature type="non-terminal residue" evidence="1">
    <location>
        <position position="1"/>
    </location>
</feature>
<dbReference type="EMBL" id="MU853766">
    <property type="protein sequence ID" value="KAK3943411.1"/>
    <property type="molecule type" value="Genomic_DNA"/>
</dbReference>
<evidence type="ECO:0000313" key="1">
    <source>
        <dbReference type="EMBL" id="KAK3943411.1"/>
    </source>
</evidence>
<feature type="non-terminal residue" evidence="1">
    <location>
        <position position="75"/>
    </location>
</feature>
<evidence type="ECO:0000313" key="2">
    <source>
        <dbReference type="Proteomes" id="UP001303473"/>
    </source>
</evidence>
<keyword evidence="2" id="KW-1185">Reference proteome</keyword>
<name>A0AAN6NCS1_9PEZI</name>
<gene>
    <name evidence="1" type="ORF">QBC46DRAFT_224036</name>
</gene>
<accession>A0AAN6NCS1</accession>
<reference evidence="2" key="1">
    <citation type="journal article" date="2023" name="Mol. Phylogenet. Evol.">
        <title>Genome-scale phylogeny and comparative genomics of the fungal order Sordariales.</title>
        <authorList>
            <person name="Hensen N."/>
            <person name="Bonometti L."/>
            <person name="Westerberg I."/>
            <person name="Brannstrom I.O."/>
            <person name="Guillou S."/>
            <person name="Cros-Aarteil S."/>
            <person name="Calhoun S."/>
            <person name="Haridas S."/>
            <person name="Kuo A."/>
            <person name="Mondo S."/>
            <person name="Pangilinan J."/>
            <person name="Riley R."/>
            <person name="LaButti K."/>
            <person name="Andreopoulos B."/>
            <person name="Lipzen A."/>
            <person name="Chen C."/>
            <person name="Yan M."/>
            <person name="Daum C."/>
            <person name="Ng V."/>
            <person name="Clum A."/>
            <person name="Steindorff A."/>
            <person name="Ohm R.A."/>
            <person name="Martin F."/>
            <person name="Silar P."/>
            <person name="Natvig D.O."/>
            <person name="Lalanne C."/>
            <person name="Gautier V."/>
            <person name="Ament-Velasquez S.L."/>
            <person name="Kruys A."/>
            <person name="Hutchinson M.I."/>
            <person name="Powell A.J."/>
            <person name="Barry K."/>
            <person name="Miller A.N."/>
            <person name="Grigoriev I.V."/>
            <person name="Debuchy R."/>
            <person name="Gladieux P."/>
            <person name="Hiltunen Thoren M."/>
            <person name="Johannesson H."/>
        </authorList>
    </citation>
    <scope>NUCLEOTIDE SEQUENCE [LARGE SCALE GENOMIC DNA]</scope>
    <source>
        <strain evidence="2">CBS 340.73</strain>
    </source>
</reference>